<protein>
    <recommendedName>
        <fullName evidence="1">Asl1-like glycosyl hydrolase catalytic domain-containing protein</fullName>
    </recommendedName>
</protein>
<dbReference type="InterPro" id="IPR024655">
    <property type="entry name" value="Asl1_glyco_hydro_catalytic"/>
</dbReference>
<accession>A0A2S7U5V2</accession>
<dbReference type="Gene3D" id="3.20.20.80">
    <property type="entry name" value="Glycosidases"/>
    <property type="match status" value="1"/>
</dbReference>
<keyword evidence="3" id="KW-1185">Reference proteome</keyword>
<organism evidence="2 3">
    <name type="scientific">Rubritalea profundi</name>
    <dbReference type="NCBI Taxonomy" id="1658618"/>
    <lineage>
        <taxon>Bacteria</taxon>
        <taxon>Pseudomonadati</taxon>
        <taxon>Verrucomicrobiota</taxon>
        <taxon>Verrucomicrobiia</taxon>
        <taxon>Verrucomicrobiales</taxon>
        <taxon>Rubritaleaceae</taxon>
        <taxon>Rubritalea</taxon>
    </lineage>
</organism>
<proteinExistence type="predicted"/>
<gene>
    <name evidence="2" type="ORF">BSZ32_14395</name>
</gene>
<reference evidence="2 3" key="1">
    <citation type="submission" date="2016-12" db="EMBL/GenBank/DDBJ databases">
        <title>Study of bacterial adaptation to deep sea.</title>
        <authorList>
            <person name="Song J."/>
            <person name="Yoshizawa S."/>
            <person name="Kogure K."/>
        </authorList>
    </citation>
    <scope>NUCLEOTIDE SEQUENCE [LARGE SCALE GENOMIC DNA]</scope>
    <source>
        <strain evidence="2 3">SAORIC-165</strain>
    </source>
</reference>
<name>A0A2S7U5V2_9BACT</name>
<dbReference type="PANTHER" id="PTHR34154:SF3">
    <property type="entry name" value="ALKALI-SENSITIVE LINKAGE PROTEIN 1"/>
    <property type="match status" value="1"/>
</dbReference>
<dbReference type="InterPro" id="IPR017853">
    <property type="entry name" value="GH"/>
</dbReference>
<dbReference type="Proteomes" id="UP000239907">
    <property type="component" value="Unassembled WGS sequence"/>
</dbReference>
<dbReference type="SUPFAM" id="SSF51445">
    <property type="entry name" value="(Trans)glycosidases"/>
    <property type="match status" value="1"/>
</dbReference>
<dbReference type="AlphaFoldDB" id="A0A2S7U5V2"/>
<evidence type="ECO:0000313" key="2">
    <source>
        <dbReference type="EMBL" id="PQJ29563.1"/>
    </source>
</evidence>
<dbReference type="EMBL" id="MQWA01000001">
    <property type="protein sequence ID" value="PQJ29563.1"/>
    <property type="molecule type" value="Genomic_DNA"/>
</dbReference>
<dbReference type="GO" id="GO:0071966">
    <property type="term" value="P:fungal-type cell wall polysaccharide metabolic process"/>
    <property type="evidence" value="ECO:0007669"/>
    <property type="project" value="TreeGrafter"/>
</dbReference>
<sequence length="257" mass="29516">MPSWHKLSPLKKEFAWPKKSDSSRKLKEEISSMQVGWHYNWTGLWKETEIKNALFVPMVWGKAKWSTDPIKKLKVSKSKMATSPLLGFNEPDGKKQANMSVEEALALWPILEKTNRRLGSPATVNPKNEWMQSFMKQAKAKNLRVDFICVHWDGGRNADNFIEHLKSIHTLYGKPIWITEFAIADWSAKSIKDNKHSPEDVLSFMKELLPKLEQLDFVERYAWFSSAPDHANLGPSALFDKEGKATKLGEFYAGHQN</sequence>
<feature type="domain" description="Asl1-like glycosyl hydrolase catalytic" evidence="1">
    <location>
        <begin position="24"/>
        <end position="252"/>
    </location>
</feature>
<dbReference type="RefSeq" id="WP_105044064.1">
    <property type="nucleotide sequence ID" value="NZ_MQWA01000001.1"/>
</dbReference>
<dbReference type="Pfam" id="PF11790">
    <property type="entry name" value="Glyco_hydro_cc"/>
    <property type="match status" value="1"/>
</dbReference>
<dbReference type="PANTHER" id="PTHR34154">
    <property type="entry name" value="ALKALI-SENSITIVE LINKAGE PROTEIN 1"/>
    <property type="match status" value="1"/>
</dbReference>
<evidence type="ECO:0000259" key="1">
    <source>
        <dbReference type="Pfam" id="PF11790"/>
    </source>
</evidence>
<evidence type="ECO:0000313" key="3">
    <source>
        <dbReference type="Proteomes" id="UP000239907"/>
    </source>
</evidence>
<comment type="caution">
    <text evidence="2">The sequence shown here is derived from an EMBL/GenBank/DDBJ whole genome shotgun (WGS) entry which is preliminary data.</text>
</comment>
<dbReference type="InterPro" id="IPR053183">
    <property type="entry name" value="ASL1"/>
</dbReference>
<dbReference type="OrthoDB" id="9809583at2"/>